<protein>
    <submittedName>
        <fullName evidence="2">Uncharacterized protein</fullName>
    </submittedName>
</protein>
<proteinExistence type="predicted"/>
<feature type="chain" id="PRO_5001568265" evidence="1">
    <location>
        <begin position="26"/>
        <end position="76"/>
    </location>
</feature>
<gene>
    <name evidence="2" type="ORF">EUGRSUZ_G00423</name>
</gene>
<dbReference type="Gramene" id="KCW62831">
    <property type="protein sequence ID" value="KCW62831"/>
    <property type="gene ID" value="EUGRSUZ_G00423"/>
</dbReference>
<sequence>MRKAFLLACALLISFALLLLPSTEARALLPGEDLPARMAPPATECSKFPQKPCTPVRPPSCGYQRRCPPGVSPTEP</sequence>
<evidence type="ECO:0000313" key="2">
    <source>
        <dbReference type="EMBL" id="KCW62831.1"/>
    </source>
</evidence>
<name>A0A059BAA5_EUCGR</name>
<organism evidence="2">
    <name type="scientific">Eucalyptus grandis</name>
    <name type="common">Flooded gum</name>
    <dbReference type="NCBI Taxonomy" id="71139"/>
    <lineage>
        <taxon>Eukaryota</taxon>
        <taxon>Viridiplantae</taxon>
        <taxon>Streptophyta</taxon>
        <taxon>Embryophyta</taxon>
        <taxon>Tracheophyta</taxon>
        <taxon>Spermatophyta</taxon>
        <taxon>Magnoliopsida</taxon>
        <taxon>eudicotyledons</taxon>
        <taxon>Gunneridae</taxon>
        <taxon>Pentapetalae</taxon>
        <taxon>rosids</taxon>
        <taxon>malvids</taxon>
        <taxon>Myrtales</taxon>
        <taxon>Myrtaceae</taxon>
        <taxon>Myrtoideae</taxon>
        <taxon>Eucalypteae</taxon>
        <taxon>Eucalyptus</taxon>
    </lineage>
</organism>
<accession>A0A059BAA5</accession>
<evidence type="ECO:0000256" key="1">
    <source>
        <dbReference type="SAM" id="SignalP"/>
    </source>
</evidence>
<feature type="signal peptide" evidence="1">
    <location>
        <begin position="1"/>
        <end position="25"/>
    </location>
</feature>
<keyword evidence="1" id="KW-0732">Signal</keyword>
<reference evidence="2" key="1">
    <citation type="submission" date="2013-07" db="EMBL/GenBank/DDBJ databases">
        <title>The genome of Eucalyptus grandis.</title>
        <authorList>
            <person name="Schmutz J."/>
            <person name="Hayes R."/>
            <person name="Myburg A."/>
            <person name="Tuskan G."/>
            <person name="Grattapaglia D."/>
            <person name="Rokhsar D.S."/>
        </authorList>
    </citation>
    <scope>NUCLEOTIDE SEQUENCE</scope>
    <source>
        <tissue evidence="2">Leaf extractions</tissue>
    </source>
</reference>
<dbReference type="InParanoid" id="A0A059BAA5"/>
<dbReference type="AlphaFoldDB" id="A0A059BAA5"/>
<dbReference type="EMBL" id="KK198759">
    <property type="protein sequence ID" value="KCW62831.1"/>
    <property type="molecule type" value="Genomic_DNA"/>
</dbReference>